<dbReference type="Proteomes" id="UP000323653">
    <property type="component" value="Chromosome"/>
</dbReference>
<dbReference type="InterPro" id="IPR024213">
    <property type="entry name" value="DUF3822"/>
</dbReference>
<accession>A0A5C0VFE2</accession>
<dbReference type="Gene3D" id="3.30.420.260">
    <property type="match status" value="1"/>
</dbReference>
<protein>
    <submittedName>
        <fullName evidence="1">DUF3822 family protein</fullName>
    </submittedName>
</protein>
<dbReference type="Gene3D" id="3.30.420.250">
    <property type="match status" value="1"/>
</dbReference>
<dbReference type="AlphaFoldDB" id="A0A5C0VFE2"/>
<gene>
    <name evidence="1" type="ORF">FYC62_07125</name>
</gene>
<dbReference type="Pfam" id="PF12864">
    <property type="entry name" value="DUF3822"/>
    <property type="match status" value="1"/>
</dbReference>
<sequence length="268" mass="31179">MEDIIIKSSDFTPEDSNLQQLLLEVDETGYKYAIVQNQSVKLIGHHSSAKFSDDHDLFKTNFAQLKVSLTTKSFTFLPEIYFNQALAHKLKAFINFDEQHESIFECLINKIDIRSVYTFKNTQLKAVNASFENPVYFPQFLPIYVGATQIAAKTLHPEMFLNFKKEHLEILILKNGELFFYNIFEIKNKEELKYFIMLVLQEKEINAKETSIRLSGNIQTESTYFKEIDQLFTDCALVDTLPFIDADENFTEKPMHQFFSLLSLSLCE</sequence>
<keyword evidence="2" id="KW-1185">Reference proteome</keyword>
<dbReference type="CDD" id="cd24013">
    <property type="entry name" value="ASKHA_ATPase_BT3980-like"/>
    <property type="match status" value="1"/>
</dbReference>
<organism evidence="1 2">
    <name type="scientific">Pedobacter aquae</name>
    <dbReference type="NCBI Taxonomy" id="2605747"/>
    <lineage>
        <taxon>Bacteria</taxon>
        <taxon>Pseudomonadati</taxon>
        <taxon>Bacteroidota</taxon>
        <taxon>Sphingobacteriia</taxon>
        <taxon>Sphingobacteriales</taxon>
        <taxon>Sphingobacteriaceae</taxon>
        <taxon>Pedobacter</taxon>
    </lineage>
</organism>
<dbReference type="EMBL" id="CP043329">
    <property type="protein sequence ID" value="QEK51458.1"/>
    <property type="molecule type" value="Genomic_DNA"/>
</dbReference>
<name>A0A5C0VFE2_9SPHI</name>
<reference evidence="1 2" key="1">
    <citation type="submission" date="2019-08" db="EMBL/GenBank/DDBJ databases">
        <title>Pedobacter sp. nov., isolated from Han river, South Korea.</title>
        <authorList>
            <person name="Lee D.-H."/>
            <person name="Kim Y.-S."/>
            <person name="Hwang E.-M."/>
            <person name="Le Tran T.C."/>
            <person name="Cha C.-J."/>
        </authorList>
    </citation>
    <scope>NUCLEOTIDE SEQUENCE [LARGE SCALE GENOMIC DNA]</scope>
    <source>
        <strain evidence="1 2">CJ43</strain>
    </source>
</reference>
<evidence type="ECO:0000313" key="2">
    <source>
        <dbReference type="Proteomes" id="UP000323653"/>
    </source>
</evidence>
<evidence type="ECO:0000313" key="1">
    <source>
        <dbReference type="EMBL" id="QEK51458.1"/>
    </source>
</evidence>
<dbReference type="KEGG" id="pej:FYC62_07125"/>
<dbReference type="RefSeq" id="WP_149074460.1">
    <property type="nucleotide sequence ID" value="NZ_CP043329.1"/>
</dbReference>
<proteinExistence type="predicted"/>